<keyword evidence="2 4" id="KW-0238">DNA-binding</keyword>
<evidence type="ECO:0000259" key="5">
    <source>
        <dbReference type="PROSITE" id="PS50977"/>
    </source>
</evidence>
<keyword evidence="3" id="KW-0804">Transcription</keyword>
<dbReference type="Gene3D" id="1.10.357.10">
    <property type="entry name" value="Tetracycline Repressor, domain 2"/>
    <property type="match status" value="1"/>
</dbReference>
<dbReference type="SUPFAM" id="SSF46689">
    <property type="entry name" value="Homeodomain-like"/>
    <property type="match status" value="1"/>
</dbReference>
<dbReference type="AlphaFoldDB" id="A0A839V036"/>
<evidence type="ECO:0000256" key="2">
    <source>
        <dbReference type="ARBA" id="ARBA00023125"/>
    </source>
</evidence>
<dbReference type="PANTHER" id="PTHR30055:SF234">
    <property type="entry name" value="HTH-TYPE TRANSCRIPTIONAL REGULATOR BETI"/>
    <property type="match status" value="1"/>
</dbReference>
<dbReference type="InterPro" id="IPR050109">
    <property type="entry name" value="HTH-type_TetR-like_transc_reg"/>
</dbReference>
<evidence type="ECO:0000313" key="9">
    <source>
        <dbReference type="Proteomes" id="UP000565205"/>
    </source>
</evidence>
<reference evidence="6 8" key="2">
    <citation type="submission" date="2020-08" db="EMBL/GenBank/DDBJ databases">
        <title>Genomic Encyclopedia of Type Strains, Phase III (KMG-III): the genomes of soil and plant-associated and newly described type strains.</title>
        <authorList>
            <person name="Whitman W."/>
        </authorList>
    </citation>
    <scope>NUCLEOTIDE SEQUENCE [LARGE SCALE GENOMIC DNA]</scope>
    <source>
        <strain evidence="6 8">CECT 8088</strain>
    </source>
</reference>
<gene>
    <name evidence="6" type="ORF">FHR90_003363</name>
    <name evidence="7" type="ORF">HUK83_07250</name>
</gene>
<feature type="DNA-binding region" description="H-T-H motif" evidence="4">
    <location>
        <begin position="25"/>
        <end position="44"/>
    </location>
</feature>
<dbReference type="SUPFAM" id="SSF48498">
    <property type="entry name" value="Tetracyclin repressor-like, C-terminal domain"/>
    <property type="match status" value="1"/>
</dbReference>
<dbReference type="InterPro" id="IPR001647">
    <property type="entry name" value="HTH_TetR"/>
</dbReference>
<dbReference type="EMBL" id="JACHXV010000038">
    <property type="protein sequence ID" value="MBB3175507.1"/>
    <property type="molecule type" value="Genomic_DNA"/>
</dbReference>
<feature type="domain" description="HTH tetR-type" evidence="5">
    <location>
        <begin position="2"/>
        <end position="62"/>
    </location>
</feature>
<evidence type="ECO:0000256" key="4">
    <source>
        <dbReference type="PROSITE-ProRule" id="PRU00335"/>
    </source>
</evidence>
<dbReference type="Pfam" id="PF00440">
    <property type="entry name" value="TetR_N"/>
    <property type="match status" value="1"/>
</dbReference>
<name>A0A839V036_9PROT</name>
<dbReference type="RefSeq" id="WP_176623397.1">
    <property type="nucleotide sequence ID" value="NZ_JABXXQ010000107.1"/>
</dbReference>
<dbReference type="EMBL" id="JABXXQ010000107">
    <property type="protein sequence ID" value="NVN30129.1"/>
    <property type="molecule type" value="Genomic_DNA"/>
</dbReference>
<keyword evidence="1" id="KW-0805">Transcription regulation</keyword>
<dbReference type="GO" id="GO:0000976">
    <property type="term" value="F:transcription cis-regulatory region binding"/>
    <property type="evidence" value="ECO:0007669"/>
    <property type="project" value="TreeGrafter"/>
</dbReference>
<protein>
    <submittedName>
        <fullName evidence="6 7">AcrR family transcriptional regulator</fullName>
    </submittedName>
</protein>
<reference evidence="7 9" key="1">
    <citation type="submission" date="2020-06" db="EMBL/GenBank/DDBJ databases">
        <title>Description of novel acetic acid bacteria.</title>
        <authorList>
            <person name="Sombolestani A."/>
        </authorList>
    </citation>
    <scope>NUCLEOTIDE SEQUENCE [LARGE SCALE GENOMIC DNA]</scope>
    <source>
        <strain evidence="7 9">LMG 26838</strain>
    </source>
</reference>
<evidence type="ECO:0000313" key="6">
    <source>
        <dbReference type="EMBL" id="MBB3175507.1"/>
    </source>
</evidence>
<evidence type="ECO:0000256" key="3">
    <source>
        <dbReference type="ARBA" id="ARBA00023163"/>
    </source>
</evidence>
<evidence type="ECO:0000256" key="1">
    <source>
        <dbReference type="ARBA" id="ARBA00023015"/>
    </source>
</evidence>
<dbReference type="Proteomes" id="UP000557688">
    <property type="component" value="Unassembled WGS sequence"/>
</dbReference>
<dbReference type="InterPro" id="IPR009057">
    <property type="entry name" value="Homeodomain-like_sf"/>
</dbReference>
<organism evidence="6 8">
    <name type="scientific">Endobacter medicaginis</name>
    <dbReference type="NCBI Taxonomy" id="1181271"/>
    <lineage>
        <taxon>Bacteria</taxon>
        <taxon>Pseudomonadati</taxon>
        <taxon>Pseudomonadota</taxon>
        <taxon>Alphaproteobacteria</taxon>
        <taxon>Acetobacterales</taxon>
        <taxon>Acetobacteraceae</taxon>
        <taxon>Endobacter</taxon>
    </lineage>
</organism>
<sequence>MPDGRLALIEAATFAFAERGYEAADLRSIARAADVDPGLVRIHFRGKAGLWDACVDAIIARRAPMVAEIARLASDASATAAERLTALIRHYVSFTFAHPEVRQFVVRHAAESSERATLLTERLVRPSYEASLPLIKAGIEAGVIRVRHPAAFFALLNNAVNQPRAAPVLLHQLSPDIDPDSVQELLTASILDAFLHLPVLSPKNTETPG</sequence>
<comment type="caution">
    <text evidence="6">The sequence shown here is derived from an EMBL/GenBank/DDBJ whole genome shotgun (WGS) entry which is preliminary data.</text>
</comment>
<accession>A0A839V036</accession>
<evidence type="ECO:0000313" key="8">
    <source>
        <dbReference type="Proteomes" id="UP000557688"/>
    </source>
</evidence>
<dbReference type="PANTHER" id="PTHR30055">
    <property type="entry name" value="HTH-TYPE TRANSCRIPTIONAL REGULATOR RUTR"/>
    <property type="match status" value="1"/>
</dbReference>
<keyword evidence="8" id="KW-1185">Reference proteome</keyword>
<dbReference type="InterPro" id="IPR036271">
    <property type="entry name" value="Tet_transcr_reg_TetR-rel_C_sf"/>
</dbReference>
<dbReference type="GO" id="GO:0003700">
    <property type="term" value="F:DNA-binding transcription factor activity"/>
    <property type="evidence" value="ECO:0007669"/>
    <property type="project" value="TreeGrafter"/>
</dbReference>
<dbReference type="PROSITE" id="PS50977">
    <property type="entry name" value="HTH_TETR_2"/>
    <property type="match status" value="1"/>
</dbReference>
<proteinExistence type="predicted"/>
<evidence type="ECO:0000313" key="7">
    <source>
        <dbReference type="EMBL" id="NVN30129.1"/>
    </source>
</evidence>
<dbReference type="Proteomes" id="UP000565205">
    <property type="component" value="Unassembled WGS sequence"/>
</dbReference>